<organism evidence="2 3">
    <name type="scientific">Altererythrobacter arenosus</name>
    <dbReference type="NCBI Taxonomy" id="3032592"/>
    <lineage>
        <taxon>Bacteria</taxon>
        <taxon>Pseudomonadati</taxon>
        <taxon>Pseudomonadota</taxon>
        <taxon>Alphaproteobacteria</taxon>
        <taxon>Sphingomonadales</taxon>
        <taxon>Erythrobacteraceae</taxon>
        <taxon>Altererythrobacter</taxon>
    </lineage>
</organism>
<dbReference type="SUPFAM" id="SSF54909">
    <property type="entry name" value="Dimeric alpha+beta barrel"/>
    <property type="match status" value="1"/>
</dbReference>
<evidence type="ECO:0000313" key="2">
    <source>
        <dbReference type="EMBL" id="WFL76358.1"/>
    </source>
</evidence>
<gene>
    <name evidence="2" type="ORF">P7228_10145</name>
</gene>
<name>A0ABY8FMX6_9SPHN</name>
<dbReference type="Proteomes" id="UP001215827">
    <property type="component" value="Chromosome"/>
</dbReference>
<protein>
    <submittedName>
        <fullName evidence="2">DUF1330 domain-containing protein</fullName>
    </submittedName>
</protein>
<dbReference type="EMBL" id="CP121106">
    <property type="protein sequence ID" value="WFL76358.1"/>
    <property type="molecule type" value="Genomic_DNA"/>
</dbReference>
<proteinExistence type="predicted"/>
<evidence type="ECO:0000259" key="1">
    <source>
        <dbReference type="Pfam" id="PF07045"/>
    </source>
</evidence>
<sequence length="156" mass="17127">MIAALALALQGLPAAELPPPPESTCDQPVLMVVTGTTHDRERMLAYAQAIAASKLYEKLGGYYVNIPAPLANFEGEAEDGHVTLIVRFPCLENARAFWCSRTYQEEIRPLRLDPSAGDYIVRVYPEAPLREDLVGKVGDNGYLAEFYGAAIEQVED</sequence>
<dbReference type="Pfam" id="PF07045">
    <property type="entry name" value="DUF1330"/>
    <property type="match status" value="1"/>
</dbReference>
<dbReference type="InterPro" id="IPR010753">
    <property type="entry name" value="DUF1330"/>
</dbReference>
<dbReference type="RefSeq" id="WP_278015124.1">
    <property type="nucleotide sequence ID" value="NZ_CP121106.1"/>
</dbReference>
<keyword evidence="3" id="KW-1185">Reference proteome</keyword>
<accession>A0ABY8FMX6</accession>
<reference evidence="2 3" key="1">
    <citation type="submission" date="2023-03" db="EMBL/GenBank/DDBJ databases">
        <title>Altererythrobacter sp. CAU 1644 isolated from sand.</title>
        <authorList>
            <person name="Kim W."/>
        </authorList>
    </citation>
    <scope>NUCLEOTIDE SEQUENCE [LARGE SCALE GENOMIC DNA]</scope>
    <source>
        <strain evidence="2 3">CAU 1644</strain>
    </source>
</reference>
<dbReference type="Gene3D" id="3.30.70.100">
    <property type="match status" value="1"/>
</dbReference>
<dbReference type="InterPro" id="IPR011008">
    <property type="entry name" value="Dimeric_a/b-barrel"/>
</dbReference>
<evidence type="ECO:0000313" key="3">
    <source>
        <dbReference type="Proteomes" id="UP001215827"/>
    </source>
</evidence>
<feature type="domain" description="DUF1330" evidence="1">
    <location>
        <begin position="30"/>
        <end position="113"/>
    </location>
</feature>